<organism evidence="1 2">
    <name type="scientific">Scyliorhinus torazame</name>
    <name type="common">Cloudy catshark</name>
    <name type="synonym">Catulus torazame</name>
    <dbReference type="NCBI Taxonomy" id="75743"/>
    <lineage>
        <taxon>Eukaryota</taxon>
        <taxon>Metazoa</taxon>
        <taxon>Chordata</taxon>
        <taxon>Craniata</taxon>
        <taxon>Vertebrata</taxon>
        <taxon>Chondrichthyes</taxon>
        <taxon>Elasmobranchii</taxon>
        <taxon>Galeomorphii</taxon>
        <taxon>Galeoidea</taxon>
        <taxon>Carcharhiniformes</taxon>
        <taxon>Scyliorhinidae</taxon>
        <taxon>Scyliorhinus</taxon>
    </lineage>
</organism>
<dbReference type="AlphaFoldDB" id="A0A401QDZ3"/>
<reference evidence="1 2" key="1">
    <citation type="journal article" date="2018" name="Nat. Ecol. Evol.">
        <title>Shark genomes provide insights into elasmobranch evolution and the origin of vertebrates.</title>
        <authorList>
            <person name="Hara Y"/>
            <person name="Yamaguchi K"/>
            <person name="Onimaru K"/>
            <person name="Kadota M"/>
            <person name="Koyanagi M"/>
            <person name="Keeley SD"/>
            <person name="Tatsumi K"/>
            <person name="Tanaka K"/>
            <person name="Motone F"/>
            <person name="Kageyama Y"/>
            <person name="Nozu R"/>
            <person name="Adachi N"/>
            <person name="Nishimura O"/>
            <person name="Nakagawa R"/>
            <person name="Tanegashima C"/>
            <person name="Kiyatake I"/>
            <person name="Matsumoto R"/>
            <person name="Murakumo K"/>
            <person name="Nishida K"/>
            <person name="Terakita A"/>
            <person name="Kuratani S"/>
            <person name="Sato K"/>
            <person name="Hyodo S Kuraku.S."/>
        </authorList>
    </citation>
    <scope>NUCLEOTIDE SEQUENCE [LARGE SCALE GENOMIC DNA]</scope>
</reference>
<feature type="non-terminal residue" evidence="1">
    <location>
        <position position="1"/>
    </location>
</feature>
<name>A0A401QDZ3_SCYTO</name>
<sequence>RRFQTNPSQYYFSLERIVETEGAMLDRDLGLTPSYPPTYPEPAIGHTPYMSQPEYRIFELNKRLQNWTEVSLFHAARVVAVEGPPRLVPSPASAWIVAPTLPNVMLTGQSH</sequence>
<evidence type="ECO:0000313" key="2">
    <source>
        <dbReference type="Proteomes" id="UP000288216"/>
    </source>
</evidence>
<dbReference type="EMBL" id="BFAA01038928">
    <property type="protein sequence ID" value="GCB83600.1"/>
    <property type="molecule type" value="Genomic_DNA"/>
</dbReference>
<gene>
    <name evidence="1" type="ORF">scyTo_0024086</name>
</gene>
<keyword evidence="2" id="KW-1185">Reference proteome</keyword>
<dbReference type="STRING" id="75743.A0A401QDZ3"/>
<protein>
    <submittedName>
        <fullName evidence="1">Uncharacterized protein</fullName>
    </submittedName>
</protein>
<proteinExistence type="predicted"/>
<accession>A0A401QDZ3</accession>
<dbReference type="Proteomes" id="UP000288216">
    <property type="component" value="Unassembled WGS sequence"/>
</dbReference>
<evidence type="ECO:0000313" key="1">
    <source>
        <dbReference type="EMBL" id="GCB83600.1"/>
    </source>
</evidence>
<comment type="caution">
    <text evidence="1">The sequence shown here is derived from an EMBL/GenBank/DDBJ whole genome shotgun (WGS) entry which is preliminary data.</text>
</comment>